<dbReference type="GO" id="GO:0030688">
    <property type="term" value="C:preribosome, small subunit precursor"/>
    <property type="evidence" value="ECO:0007669"/>
    <property type="project" value="TreeGrafter"/>
</dbReference>
<comment type="similarity">
    <text evidence="1 7">Belongs to the NOB1 family.</text>
</comment>
<organism evidence="9 10">
    <name type="scientific">Malassezia sympodialis (strain ATCC 42132)</name>
    <name type="common">Atopic eczema-associated yeast</name>
    <dbReference type="NCBI Taxonomy" id="1230383"/>
    <lineage>
        <taxon>Eukaryota</taxon>
        <taxon>Fungi</taxon>
        <taxon>Dikarya</taxon>
        <taxon>Basidiomycota</taxon>
        <taxon>Ustilaginomycotina</taxon>
        <taxon>Malasseziomycetes</taxon>
        <taxon>Malasseziales</taxon>
        <taxon>Malasseziaceae</taxon>
        <taxon>Malassezia</taxon>
    </lineage>
</organism>
<dbReference type="EMBL" id="LT671822">
    <property type="protein sequence ID" value="SHO76867.1"/>
    <property type="molecule type" value="Genomic_DNA"/>
</dbReference>
<dbReference type="GO" id="GO:0046872">
    <property type="term" value="F:metal ion binding"/>
    <property type="evidence" value="ECO:0007669"/>
    <property type="project" value="UniProtKB-UniRule"/>
</dbReference>
<dbReference type="CDD" id="cd09876">
    <property type="entry name" value="PIN_Nob1-like"/>
    <property type="match status" value="1"/>
</dbReference>
<dbReference type="SUPFAM" id="SSF144206">
    <property type="entry name" value="NOB1 zinc finger-like"/>
    <property type="match status" value="1"/>
</dbReference>
<accession>M5EB89</accession>
<dbReference type="VEuPathDB" id="FungiDB:MSYG_1206"/>
<dbReference type="GO" id="GO:0016787">
    <property type="term" value="F:hydrolase activity"/>
    <property type="evidence" value="ECO:0007669"/>
    <property type="project" value="UniProtKB-KW"/>
</dbReference>
<feature type="compositionally biased region" description="Basic residues" evidence="8">
    <location>
        <begin position="213"/>
        <end position="223"/>
    </location>
</feature>
<dbReference type="STRING" id="1230383.M5EB89"/>
<keyword evidence="10" id="KW-1185">Reference proteome</keyword>
<keyword evidence="2" id="KW-0540">Nuclease</keyword>
<proteinExistence type="inferred from homology"/>
<dbReference type="OMA" id="DYAMQNT"/>
<dbReference type="GO" id="GO:0005730">
    <property type="term" value="C:nucleolus"/>
    <property type="evidence" value="ECO:0007669"/>
    <property type="project" value="UniProtKB-SubCell"/>
</dbReference>
<feature type="region of interest" description="Disordered" evidence="8">
    <location>
        <begin position="201"/>
        <end position="225"/>
    </location>
</feature>
<dbReference type="GO" id="GO:0005737">
    <property type="term" value="C:cytoplasm"/>
    <property type="evidence" value="ECO:0007669"/>
    <property type="project" value="UniProtKB-ARBA"/>
</dbReference>
<dbReference type="Gene3D" id="6.20.210.10">
    <property type="entry name" value="Nin one binding (NOB1), Zn-ribbon-like"/>
    <property type="match status" value="1"/>
</dbReference>
<dbReference type="Pfam" id="PF08772">
    <property type="entry name" value="Zn_ribbon_NOB1"/>
    <property type="match status" value="1"/>
</dbReference>
<evidence type="ECO:0000256" key="3">
    <source>
        <dbReference type="ARBA" id="ARBA00022723"/>
    </source>
</evidence>
<evidence type="ECO:0000256" key="5">
    <source>
        <dbReference type="ARBA" id="ARBA00022833"/>
    </source>
</evidence>
<keyword evidence="3 7" id="KW-0479">Metal-binding</keyword>
<keyword evidence="5 7" id="KW-0862">Zinc</keyword>
<feature type="compositionally biased region" description="Low complexity" evidence="8">
    <location>
        <begin position="150"/>
        <end position="161"/>
    </location>
</feature>
<dbReference type="GO" id="GO:0030490">
    <property type="term" value="P:maturation of SSU-rRNA"/>
    <property type="evidence" value="ECO:0007669"/>
    <property type="project" value="TreeGrafter"/>
</dbReference>
<dbReference type="InterPro" id="IPR039907">
    <property type="entry name" value="NOB1"/>
</dbReference>
<dbReference type="FunFam" id="3.40.50.1010:FF:000020">
    <property type="entry name" value="20S-pre-rRNA D-site endonuclease NOB1"/>
    <property type="match status" value="1"/>
</dbReference>
<evidence type="ECO:0000313" key="10">
    <source>
        <dbReference type="Proteomes" id="UP000186303"/>
    </source>
</evidence>
<evidence type="ECO:0000256" key="1">
    <source>
        <dbReference type="ARBA" id="ARBA00005858"/>
    </source>
</evidence>
<dbReference type="RefSeq" id="XP_018740893.1">
    <property type="nucleotide sequence ID" value="XM_018884210.1"/>
</dbReference>
<keyword evidence="4" id="KW-0378">Hydrolase</keyword>
<dbReference type="InterPro" id="IPR017117">
    <property type="entry name" value="Nob1_euk"/>
</dbReference>
<name>M5EB89_MALS4</name>
<evidence type="ECO:0000256" key="7">
    <source>
        <dbReference type="PIRNR" id="PIRNR037125"/>
    </source>
</evidence>
<dbReference type="GO" id="GO:0004521">
    <property type="term" value="F:RNA endonuclease activity"/>
    <property type="evidence" value="ECO:0007669"/>
    <property type="project" value="UniProtKB-UniRule"/>
</dbReference>
<dbReference type="OrthoDB" id="446759at2759"/>
<evidence type="ECO:0000256" key="8">
    <source>
        <dbReference type="SAM" id="MobiDB-lite"/>
    </source>
</evidence>
<reference evidence="10" key="1">
    <citation type="journal article" date="2017" name="Nucleic Acids Res.">
        <title>Proteogenomics produces comprehensive and highly accurate protein-coding gene annotation in a complete genome assembly of Malassezia sympodialis.</title>
        <authorList>
            <person name="Zhu Y."/>
            <person name="Engstroem P.G."/>
            <person name="Tellgren-Roth C."/>
            <person name="Baudo C.D."/>
            <person name="Kennell J.C."/>
            <person name="Sun S."/>
            <person name="Billmyre R.B."/>
            <person name="Schroeder M.S."/>
            <person name="Andersson A."/>
            <person name="Holm T."/>
            <person name="Sigurgeirsson B."/>
            <person name="Wu G."/>
            <person name="Sankaranarayanan S.R."/>
            <person name="Siddharthan R."/>
            <person name="Sanyal K."/>
            <person name="Lundeberg J."/>
            <person name="Nystedt B."/>
            <person name="Boekhout T."/>
            <person name="Dawson T.L. Jr."/>
            <person name="Heitman J."/>
            <person name="Scheynius A."/>
            <person name="Lehtioe J."/>
        </authorList>
    </citation>
    <scope>NUCLEOTIDE SEQUENCE [LARGE SCALE GENOMIC DNA]</scope>
    <source>
        <strain evidence="10">ATCC 42132</strain>
    </source>
</reference>
<evidence type="ECO:0000256" key="4">
    <source>
        <dbReference type="ARBA" id="ARBA00022801"/>
    </source>
</evidence>
<gene>
    <name evidence="9" type="ORF">MSYG_1206</name>
</gene>
<evidence type="ECO:0000313" key="9">
    <source>
        <dbReference type="EMBL" id="SHO76867.1"/>
    </source>
</evidence>
<comment type="subcellular location">
    <subcellularLocation>
        <location evidence="7">Nucleus</location>
        <location evidence="7">Nucleolus</location>
    </subcellularLocation>
</comment>
<feature type="region of interest" description="Disordered" evidence="8">
    <location>
        <begin position="117"/>
        <end position="188"/>
    </location>
</feature>
<dbReference type="Gene3D" id="3.40.50.1010">
    <property type="entry name" value="5'-nuclease"/>
    <property type="match status" value="1"/>
</dbReference>
<dbReference type="InterPro" id="IPR014881">
    <property type="entry name" value="NOB1_Zn-bd"/>
</dbReference>
<dbReference type="AlphaFoldDB" id="M5EB89"/>
<feature type="region of interest" description="Disordered" evidence="8">
    <location>
        <begin position="328"/>
        <end position="354"/>
    </location>
</feature>
<dbReference type="Pfam" id="PF17146">
    <property type="entry name" value="PIN_6"/>
    <property type="match status" value="1"/>
</dbReference>
<dbReference type="PANTHER" id="PTHR12814:SF2">
    <property type="entry name" value="RNA-BINDING PROTEIN NOB1"/>
    <property type="match status" value="1"/>
</dbReference>
<dbReference type="HOGENOM" id="CLU_024666_2_0_1"/>
<dbReference type="Proteomes" id="UP000186303">
    <property type="component" value="Chromosome 2"/>
</dbReference>
<keyword evidence="6 7" id="KW-0539">Nucleus</keyword>
<evidence type="ECO:0000256" key="2">
    <source>
        <dbReference type="ARBA" id="ARBA00022722"/>
    </source>
</evidence>
<dbReference type="KEGG" id="msym:MSY001_2363"/>
<dbReference type="InterPro" id="IPR033411">
    <property type="entry name" value="Ribonuclease_PIN"/>
</dbReference>
<dbReference type="PANTHER" id="PTHR12814">
    <property type="entry name" value="RNA-BINDING PROTEIN NOB1"/>
    <property type="match status" value="1"/>
</dbReference>
<dbReference type="InterPro" id="IPR036283">
    <property type="entry name" value="NOB1_Zf-like_sf"/>
</dbReference>
<protein>
    <recommendedName>
        <fullName evidence="7">20S-pre-rRNA D-site endonuclease NOB1</fullName>
    </recommendedName>
</protein>
<dbReference type="PIRSF" id="PIRSF037125">
    <property type="entry name" value="D-site_20S_pre-rRNA_nuclease"/>
    <property type="match status" value="1"/>
</dbReference>
<comment type="function">
    <text evidence="7">Required for the synthesis of 40S ribosome subunits. Has a role in processing 20S pre-rRNA into the mature 18S rRNA, where it is required for cleavage at the 3' end of the mature 18S rRNA (D-site). Accompanies the 20S pre-rRNA from the nucleus to the cytoplasm.</text>
</comment>
<evidence type="ECO:0000256" key="6">
    <source>
        <dbReference type="ARBA" id="ARBA00023242"/>
    </source>
</evidence>
<sequence>MAAAGARGIQSLVLDAAPLLTQARIAGLADKYYIPPSVLAELRDVRAREYLENLHATGQVDLHVREPSAAALAKVVAFAKQTGDYAVLSPADLHVLALTYALEVEAHGTWRIRETVGGKTGQQQHEEQRLAEKSAQSAAEPKADADDAKAAPSEAPSDASDGFTLVARKTRPVHSAEDDDEGEWITPENITQHKNKSLGLVGSESTAEEVPKKGRRRRGRKGAPSRMSVACMTGDFAVQNVLLQMGLYLVGVDGLRIERVKSWVLRCHACYKLCPDVERKFCPSCGNATLLRTSVTAGAPGDGASGLQVHLKPNFQYKNRGTVYSLPLPRAGSASGGQASGRARNRQTGVPILREDQLEWQRAVSQQKTHRQKEERALQKALAKGQDSLTARYADPDWVPDLLRGTHTPAASDLPALGIGRKNPNERRRRKR</sequence>
<feature type="region of interest" description="Disordered" evidence="8">
    <location>
        <begin position="404"/>
        <end position="432"/>
    </location>
</feature>